<organism evidence="2 3">
    <name type="scientific">Drosophila yakuba</name>
    <name type="common">Fruit fly</name>
    <dbReference type="NCBI Taxonomy" id="7245"/>
    <lineage>
        <taxon>Eukaryota</taxon>
        <taxon>Metazoa</taxon>
        <taxon>Ecdysozoa</taxon>
        <taxon>Arthropoda</taxon>
        <taxon>Hexapoda</taxon>
        <taxon>Insecta</taxon>
        <taxon>Pterygota</taxon>
        <taxon>Neoptera</taxon>
        <taxon>Endopterygota</taxon>
        <taxon>Diptera</taxon>
        <taxon>Brachycera</taxon>
        <taxon>Muscomorpha</taxon>
        <taxon>Ephydroidea</taxon>
        <taxon>Drosophilidae</taxon>
        <taxon>Drosophila</taxon>
        <taxon>Sophophora</taxon>
    </lineage>
</organism>
<dbReference type="Proteomes" id="UP000002282">
    <property type="component" value="Chromosome 3L"/>
</dbReference>
<gene>
    <name evidence="2" type="primary">Dyak\GE21923</name>
    <name evidence="2" type="synonym">dyak_GLEANR_5644</name>
    <name evidence="2" type="synonym">GE21923</name>
    <name evidence="2" type="ORF">Dyak_GE21923</name>
</gene>
<keyword evidence="3" id="KW-1185">Reference proteome</keyword>
<dbReference type="EMBL" id="CM000159">
    <property type="protein sequence ID" value="EDW94338.2"/>
    <property type="molecule type" value="Genomic_DNA"/>
</dbReference>
<dbReference type="OrthoDB" id="7861871at2759"/>
<dbReference type="AlphaFoldDB" id="B4PGU9"/>
<feature type="compositionally biased region" description="Basic and acidic residues" evidence="1">
    <location>
        <begin position="674"/>
        <end position="683"/>
    </location>
</feature>
<name>B4PGU9_DROYA</name>
<feature type="region of interest" description="Disordered" evidence="1">
    <location>
        <begin position="293"/>
        <end position="507"/>
    </location>
</feature>
<accession>B4PGU9</accession>
<feature type="region of interest" description="Disordered" evidence="1">
    <location>
        <begin position="539"/>
        <end position="573"/>
    </location>
</feature>
<feature type="compositionally biased region" description="Polar residues" evidence="1">
    <location>
        <begin position="484"/>
        <end position="507"/>
    </location>
</feature>
<evidence type="ECO:0000313" key="2">
    <source>
        <dbReference type="EMBL" id="EDW94338.2"/>
    </source>
</evidence>
<dbReference type="HOGENOM" id="CLU_339883_0_0_1"/>
<reference evidence="2 3" key="2">
    <citation type="journal article" date="2007" name="PLoS Biol.">
        <title>Principles of genome evolution in the Drosophila melanogaster species group.</title>
        <authorList>
            <person name="Ranz J.M."/>
            <person name="Maurin D."/>
            <person name="Chan Y.S."/>
            <person name="von Grotthuss M."/>
            <person name="Hillier L.W."/>
            <person name="Roote J."/>
            <person name="Ashburner M."/>
            <person name="Bergman C.M."/>
        </authorList>
    </citation>
    <scope>NUCLEOTIDE SEQUENCE [LARGE SCALE GENOMIC DNA]</scope>
    <source>
        <strain evidence="3">Tai18E2 / Tucson 14021-0261.01</strain>
    </source>
</reference>
<feature type="compositionally biased region" description="Polar residues" evidence="1">
    <location>
        <begin position="429"/>
        <end position="446"/>
    </location>
</feature>
<protein>
    <submittedName>
        <fullName evidence="2">Uncharacterized protein</fullName>
    </submittedName>
</protein>
<feature type="region of interest" description="Disordered" evidence="1">
    <location>
        <begin position="797"/>
        <end position="817"/>
    </location>
</feature>
<feature type="compositionally biased region" description="Basic and acidic residues" evidence="1">
    <location>
        <begin position="419"/>
        <end position="428"/>
    </location>
</feature>
<feature type="compositionally biased region" description="Basic residues" evidence="1">
    <location>
        <begin position="651"/>
        <end position="673"/>
    </location>
</feature>
<feature type="compositionally biased region" description="Polar residues" evidence="1">
    <location>
        <begin position="394"/>
        <end position="415"/>
    </location>
</feature>
<feature type="compositionally biased region" description="Basic and acidic residues" evidence="1">
    <location>
        <begin position="465"/>
        <end position="477"/>
    </location>
</feature>
<dbReference type="KEGG" id="dya:Dyak_GE21923"/>
<reference evidence="2 3" key="1">
    <citation type="journal article" date="2007" name="Nature">
        <title>Evolution of genes and genomes on the Drosophila phylogeny.</title>
        <authorList>
            <consortium name="Drosophila 12 Genomes Consortium"/>
            <person name="Clark A.G."/>
            <person name="Eisen M.B."/>
            <person name="Smith D.R."/>
            <person name="Bergman C.M."/>
            <person name="Oliver B."/>
            <person name="Markow T.A."/>
            <person name="Kaufman T.C."/>
            <person name="Kellis M."/>
            <person name="Gelbart W."/>
            <person name="Iyer V.N."/>
            <person name="Pollard D.A."/>
            <person name="Sackton T.B."/>
            <person name="Larracuente A.M."/>
            <person name="Singh N.D."/>
            <person name="Abad J.P."/>
            <person name="Abt D.N."/>
            <person name="Adryan B."/>
            <person name="Aguade M."/>
            <person name="Akashi H."/>
            <person name="Anderson W.W."/>
            <person name="Aquadro C.F."/>
            <person name="Ardell D.H."/>
            <person name="Arguello R."/>
            <person name="Artieri C.G."/>
            <person name="Barbash D.A."/>
            <person name="Barker D."/>
            <person name="Barsanti P."/>
            <person name="Batterham P."/>
            <person name="Batzoglou S."/>
            <person name="Begun D."/>
            <person name="Bhutkar A."/>
            <person name="Blanco E."/>
            <person name="Bosak S.A."/>
            <person name="Bradley R.K."/>
            <person name="Brand A.D."/>
            <person name="Brent M.R."/>
            <person name="Brooks A.N."/>
            <person name="Brown R.H."/>
            <person name="Butlin R.K."/>
            <person name="Caggese C."/>
            <person name="Calvi B.R."/>
            <person name="Bernardo de Carvalho A."/>
            <person name="Caspi A."/>
            <person name="Castrezana S."/>
            <person name="Celniker S.E."/>
            <person name="Chang J.L."/>
            <person name="Chapple C."/>
            <person name="Chatterji S."/>
            <person name="Chinwalla A."/>
            <person name="Civetta A."/>
            <person name="Clifton S.W."/>
            <person name="Comeron J.M."/>
            <person name="Costello J.C."/>
            <person name="Coyne J.A."/>
            <person name="Daub J."/>
            <person name="David R.G."/>
            <person name="Delcher A.L."/>
            <person name="Delehaunty K."/>
            <person name="Do C.B."/>
            <person name="Ebling H."/>
            <person name="Edwards K."/>
            <person name="Eickbush T."/>
            <person name="Evans J.D."/>
            <person name="Filipski A."/>
            <person name="Findeiss S."/>
            <person name="Freyhult E."/>
            <person name="Fulton L."/>
            <person name="Fulton R."/>
            <person name="Garcia A.C."/>
            <person name="Gardiner A."/>
            <person name="Garfield D.A."/>
            <person name="Garvin B.E."/>
            <person name="Gibson G."/>
            <person name="Gilbert D."/>
            <person name="Gnerre S."/>
            <person name="Godfrey J."/>
            <person name="Good R."/>
            <person name="Gotea V."/>
            <person name="Gravely B."/>
            <person name="Greenberg A.J."/>
            <person name="Griffiths-Jones S."/>
            <person name="Gross S."/>
            <person name="Guigo R."/>
            <person name="Gustafson E.A."/>
            <person name="Haerty W."/>
            <person name="Hahn M.W."/>
            <person name="Halligan D.L."/>
            <person name="Halpern A.L."/>
            <person name="Halter G.M."/>
            <person name="Han M.V."/>
            <person name="Heger A."/>
            <person name="Hillier L."/>
            <person name="Hinrichs A.S."/>
            <person name="Holmes I."/>
            <person name="Hoskins R.A."/>
            <person name="Hubisz M.J."/>
            <person name="Hultmark D."/>
            <person name="Huntley M.A."/>
            <person name="Jaffe D.B."/>
            <person name="Jagadeeshan S."/>
            <person name="Jeck W.R."/>
            <person name="Johnson J."/>
            <person name="Jones C.D."/>
            <person name="Jordan W.C."/>
            <person name="Karpen G.H."/>
            <person name="Kataoka E."/>
            <person name="Keightley P.D."/>
            <person name="Kheradpour P."/>
            <person name="Kirkness E.F."/>
            <person name="Koerich L.B."/>
            <person name="Kristiansen K."/>
            <person name="Kudrna D."/>
            <person name="Kulathinal R.J."/>
            <person name="Kumar S."/>
            <person name="Kwok R."/>
            <person name="Lander E."/>
            <person name="Langley C.H."/>
            <person name="Lapoint R."/>
            <person name="Lazzaro B.P."/>
            <person name="Lee S.J."/>
            <person name="Levesque L."/>
            <person name="Li R."/>
            <person name="Lin C.F."/>
            <person name="Lin M.F."/>
            <person name="Lindblad-Toh K."/>
            <person name="Llopart A."/>
            <person name="Long M."/>
            <person name="Low L."/>
            <person name="Lozovsky E."/>
            <person name="Lu J."/>
            <person name="Luo M."/>
            <person name="Machado C.A."/>
            <person name="Makalowski W."/>
            <person name="Marzo M."/>
            <person name="Matsuda M."/>
            <person name="Matzkin L."/>
            <person name="McAllister B."/>
            <person name="McBride C.S."/>
            <person name="McKernan B."/>
            <person name="McKernan K."/>
            <person name="Mendez-Lago M."/>
            <person name="Minx P."/>
            <person name="Mollenhauer M.U."/>
            <person name="Montooth K."/>
            <person name="Mount S.M."/>
            <person name="Mu X."/>
            <person name="Myers E."/>
            <person name="Negre B."/>
            <person name="Newfeld S."/>
            <person name="Nielsen R."/>
            <person name="Noor M.A."/>
            <person name="O'Grady P."/>
            <person name="Pachter L."/>
            <person name="Papaceit M."/>
            <person name="Parisi M.J."/>
            <person name="Parisi M."/>
            <person name="Parts L."/>
            <person name="Pedersen J.S."/>
            <person name="Pesole G."/>
            <person name="Phillippy A.M."/>
            <person name="Ponting C.P."/>
            <person name="Pop M."/>
            <person name="Porcelli D."/>
            <person name="Powell J.R."/>
            <person name="Prohaska S."/>
            <person name="Pruitt K."/>
            <person name="Puig M."/>
            <person name="Quesneville H."/>
            <person name="Ram K.R."/>
            <person name="Rand D."/>
            <person name="Rasmussen M.D."/>
            <person name="Reed L.K."/>
            <person name="Reenan R."/>
            <person name="Reily A."/>
            <person name="Remington K.A."/>
            <person name="Rieger T.T."/>
            <person name="Ritchie M.G."/>
            <person name="Robin C."/>
            <person name="Rogers Y.H."/>
            <person name="Rohde C."/>
            <person name="Rozas J."/>
            <person name="Rubenfield M.J."/>
            <person name="Ruiz A."/>
            <person name="Russo S."/>
            <person name="Salzberg S.L."/>
            <person name="Sanchez-Gracia A."/>
            <person name="Saranga D.J."/>
            <person name="Sato H."/>
            <person name="Schaeffer S.W."/>
            <person name="Schatz M.C."/>
            <person name="Schlenke T."/>
            <person name="Schwartz R."/>
            <person name="Segarra C."/>
            <person name="Singh R.S."/>
            <person name="Sirot L."/>
            <person name="Sirota M."/>
            <person name="Sisneros N.B."/>
            <person name="Smith C.D."/>
            <person name="Smith T.F."/>
            <person name="Spieth J."/>
            <person name="Stage D.E."/>
            <person name="Stark A."/>
            <person name="Stephan W."/>
            <person name="Strausberg R.L."/>
            <person name="Strempel S."/>
            <person name="Sturgill D."/>
            <person name="Sutton G."/>
            <person name="Sutton G.G."/>
            <person name="Tao W."/>
            <person name="Teichmann S."/>
            <person name="Tobari Y.N."/>
            <person name="Tomimura Y."/>
            <person name="Tsolas J.M."/>
            <person name="Valente V.L."/>
            <person name="Venter E."/>
            <person name="Venter J.C."/>
            <person name="Vicario S."/>
            <person name="Vieira F.G."/>
            <person name="Vilella A.J."/>
            <person name="Villasante A."/>
            <person name="Walenz B."/>
            <person name="Wang J."/>
            <person name="Wasserman M."/>
            <person name="Watts T."/>
            <person name="Wilson D."/>
            <person name="Wilson R.K."/>
            <person name="Wing R.A."/>
            <person name="Wolfner M.F."/>
            <person name="Wong A."/>
            <person name="Wong G.K."/>
            <person name="Wu C.I."/>
            <person name="Wu G."/>
            <person name="Yamamoto D."/>
            <person name="Yang H.P."/>
            <person name="Yang S.P."/>
            <person name="Yorke J.A."/>
            <person name="Yoshida K."/>
            <person name="Zdobnov E."/>
            <person name="Zhang P."/>
            <person name="Zhang Y."/>
            <person name="Zimin A.V."/>
            <person name="Baldwin J."/>
            <person name="Abdouelleil A."/>
            <person name="Abdulkadir J."/>
            <person name="Abebe A."/>
            <person name="Abera B."/>
            <person name="Abreu J."/>
            <person name="Acer S.C."/>
            <person name="Aftuck L."/>
            <person name="Alexander A."/>
            <person name="An P."/>
            <person name="Anderson E."/>
            <person name="Anderson S."/>
            <person name="Arachi H."/>
            <person name="Azer M."/>
            <person name="Bachantsang P."/>
            <person name="Barry A."/>
            <person name="Bayul T."/>
            <person name="Berlin A."/>
            <person name="Bessette D."/>
            <person name="Bloom T."/>
            <person name="Blye J."/>
            <person name="Boguslavskiy L."/>
            <person name="Bonnet C."/>
            <person name="Boukhgalter B."/>
            <person name="Bourzgui I."/>
            <person name="Brown A."/>
            <person name="Cahill P."/>
            <person name="Channer S."/>
            <person name="Cheshatsang Y."/>
            <person name="Chuda L."/>
            <person name="Citroen M."/>
            <person name="Collymore A."/>
            <person name="Cooke P."/>
            <person name="Costello M."/>
            <person name="D'Aco K."/>
            <person name="Daza R."/>
            <person name="De Haan G."/>
            <person name="DeGray S."/>
            <person name="DeMaso C."/>
            <person name="Dhargay N."/>
            <person name="Dooley K."/>
            <person name="Dooley E."/>
            <person name="Doricent M."/>
            <person name="Dorje P."/>
            <person name="Dorjee K."/>
            <person name="Dupes A."/>
            <person name="Elong R."/>
            <person name="Falk J."/>
            <person name="Farina A."/>
            <person name="Faro S."/>
            <person name="Ferguson D."/>
            <person name="Fisher S."/>
            <person name="Foley C.D."/>
            <person name="Franke A."/>
            <person name="Friedrich D."/>
            <person name="Gadbois L."/>
            <person name="Gearin G."/>
            <person name="Gearin C.R."/>
            <person name="Giannoukos G."/>
            <person name="Goode T."/>
            <person name="Graham J."/>
            <person name="Grandbois E."/>
            <person name="Grewal S."/>
            <person name="Gyaltsen K."/>
            <person name="Hafez N."/>
            <person name="Hagos B."/>
            <person name="Hall J."/>
            <person name="Henson C."/>
            <person name="Hollinger A."/>
            <person name="Honan T."/>
            <person name="Huard M.D."/>
            <person name="Hughes L."/>
            <person name="Hurhula B."/>
            <person name="Husby M.E."/>
            <person name="Kamat A."/>
            <person name="Kanga B."/>
            <person name="Kashin S."/>
            <person name="Khazanovich D."/>
            <person name="Kisner P."/>
            <person name="Lance K."/>
            <person name="Lara M."/>
            <person name="Lee W."/>
            <person name="Lennon N."/>
            <person name="Letendre F."/>
            <person name="LeVine R."/>
            <person name="Lipovsky A."/>
            <person name="Liu X."/>
            <person name="Liu J."/>
            <person name="Liu S."/>
            <person name="Lokyitsang T."/>
            <person name="Lokyitsang Y."/>
            <person name="Lubonja R."/>
            <person name="Lui A."/>
            <person name="MacDonald P."/>
            <person name="Magnisalis V."/>
            <person name="Maru K."/>
            <person name="Matthews C."/>
            <person name="McCusker W."/>
            <person name="McDonough S."/>
            <person name="Mehta T."/>
            <person name="Meldrim J."/>
            <person name="Meneus L."/>
            <person name="Mihai O."/>
            <person name="Mihalev A."/>
            <person name="Mihova T."/>
            <person name="Mittelman R."/>
            <person name="Mlenga V."/>
            <person name="Montmayeur A."/>
            <person name="Mulrain L."/>
            <person name="Navidi A."/>
            <person name="Naylor J."/>
            <person name="Negash T."/>
            <person name="Nguyen T."/>
            <person name="Nguyen N."/>
            <person name="Nicol R."/>
            <person name="Norbu C."/>
            <person name="Norbu N."/>
            <person name="Novod N."/>
            <person name="O'Neill B."/>
            <person name="Osman S."/>
            <person name="Markiewicz E."/>
            <person name="Oyono O.L."/>
            <person name="Patti C."/>
            <person name="Phunkhang P."/>
            <person name="Pierre F."/>
            <person name="Priest M."/>
            <person name="Raghuraman S."/>
            <person name="Rege F."/>
            <person name="Reyes R."/>
            <person name="Rise C."/>
            <person name="Rogov P."/>
            <person name="Ross K."/>
            <person name="Ryan E."/>
            <person name="Settipalli S."/>
            <person name="Shea T."/>
            <person name="Sherpa N."/>
            <person name="Shi L."/>
            <person name="Shih D."/>
            <person name="Sparrow T."/>
            <person name="Spaulding J."/>
            <person name="Stalker J."/>
            <person name="Stange-Thomann N."/>
            <person name="Stavropoulos S."/>
            <person name="Stone C."/>
            <person name="Strader C."/>
            <person name="Tesfaye S."/>
            <person name="Thomson T."/>
            <person name="Thoulutsang Y."/>
            <person name="Thoulutsang D."/>
            <person name="Topham K."/>
            <person name="Topping I."/>
            <person name="Tsamla T."/>
            <person name="Vassiliev H."/>
            <person name="Vo A."/>
            <person name="Wangchuk T."/>
            <person name="Wangdi T."/>
            <person name="Weiand M."/>
            <person name="Wilkinson J."/>
            <person name="Wilson A."/>
            <person name="Yadav S."/>
            <person name="Young G."/>
            <person name="Yu Q."/>
            <person name="Zembek L."/>
            <person name="Zhong D."/>
            <person name="Zimmer A."/>
            <person name="Zwirko Z."/>
            <person name="Jaffe D.B."/>
            <person name="Alvarez P."/>
            <person name="Brockman W."/>
            <person name="Butler J."/>
            <person name="Chin C."/>
            <person name="Gnerre S."/>
            <person name="Grabherr M."/>
            <person name="Kleber M."/>
            <person name="Mauceli E."/>
            <person name="MacCallum I."/>
        </authorList>
    </citation>
    <scope>NUCLEOTIDE SEQUENCE [LARGE SCALE GENOMIC DNA]</scope>
    <source>
        <strain evidence="3">Tai18E2 / Tucson 14021-0261.01</strain>
    </source>
</reference>
<proteinExistence type="predicted"/>
<feature type="compositionally biased region" description="Polar residues" evidence="1">
    <location>
        <begin position="293"/>
        <end position="385"/>
    </location>
</feature>
<evidence type="ECO:0000313" key="3">
    <source>
        <dbReference type="Proteomes" id="UP000002282"/>
    </source>
</evidence>
<feature type="region of interest" description="Disordered" evidence="1">
    <location>
        <begin position="648"/>
        <end position="708"/>
    </location>
</feature>
<feature type="compositionally biased region" description="Polar residues" evidence="1">
    <location>
        <begin position="539"/>
        <end position="548"/>
    </location>
</feature>
<evidence type="ECO:0000256" key="1">
    <source>
        <dbReference type="SAM" id="MobiDB-lite"/>
    </source>
</evidence>
<sequence length="892" mass="96932">MYDPCRCLRRCISCHGVCCPRPSCGPRPSCCPRPSCGPRPSCCERSCSLNTRNCRVVFPGEFQKFSDMVPPSFLQKPPKSPKKRKRSKSCSACEDKCKDACSKDACVESCMESCMERCLETCEEGNGISQQNPEDCEQEDVARTGAYGAGLQNFAGTGFGFQPGQPTIIPCYGTYGPTGNAMIFGIPPPTQYGNFGVPGPMVLPVAQPTSVGQGDPRCIPAAGLPTQYTNKFNPCTGEVYQCGDQQMPAGRPQGTGQAPAYDQFFHSTGLGFATNNQYNPLNVTQGTFQPYSINQRPVTQSNPSVGNIPANSRKNSATNCEPNNRNYTNNVPQSTSQVRSGVSRSEVTSQQRQVTPSRQVPQLQPSRGQLPQGATRSKSLNQRSQSRADHSGRAPNQANNTGASHMINPSAQRSKSLNHRNDSREGRSGKSQTSRAPSSHHSNNAGARNVDPRTMPKSMASAGEVRARNNRSHDSRNRNKSVKAPSNSPVGAPSNRQPVLYGQQNVGMGIDPSNQYYPYNDCSPLNATFVQDGNPFYNQPGQEINRPQSARAANLSKEGTKKDKNANKVPSSLKPANEKAIKCYCTRFDPNNQYYPYYVSEESDCPPGEIASSGKKRTQEKNCSELLSRTSEPCPPCDLQKWCHLLMPKDKSKKQTKPAAKKNKKSNGSRAKNKMSEHSAKEIEDTETSAPESPGDEDADCPPPTKPEMRNCSCSANLPEENVPSPPAASNPAPAPVNTGCMPCSNQCPWSWYYNPCTGCYYYCANCCNGCRNCCNYCCSPCGRCCSNSHAAQLEKITPKPKQKEKSPTISSSLRNSGGAAVTPVSCGPPPSFAPWNCPRHVVSTMPGYCPTASPHFSSPYSGRWEAGGVDIQRNNHRNNQGPFHNSCVRHV</sequence>